<dbReference type="EMBL" id="MWPX01000001">
    <property type="protein sequence ID" value="OUM50669.1"/>
    <property type="molecule type" value="Genomic_DNA"/>
</dbReference>
<dbReference type="Pfam" id="PF00202">
    <property type="entry name" value="Aminotran_3"/>
    <property type="match status" value="1"/>
</dbReference>
<dbReference type="HAMAP" id="MF_01107">
    <property type="entry name" value="ArgD_aminotrans_3"/>
    <property type="match status" value="1"/>
</dbReference>
<sequence>MSSHIFPTYGRRSVEIVQGTGTKVIDESGEKYLDFTSGIAVCNLGHCHPVLVEAVKKQLQEIWHISNLFSHKVQEKVAELLTEGRELDYVFFCNSGAEANEAALKLARKHTGKSLVLTFQQSFHGRTFGTMSATGQEKVKKGFGPLLPSFSHILFNDIAALRETMNEEVAAVMVEVVQGEGGVLPADISFLQEIEKLCRQYGALYIIDEVQTGMGRTGTLFAYEQTGTSPDIVTAAKALGNGIPVGAMLGKKELMTAFSAGTHGSTFGGNYIAMTAAKEVLQIIKQPSFLQEVKEKGEYFLQKLKKELLDVQWITDIRGRGLMIGVVCKCDVTFIIEQLEKEGLLVLQAGTNVLRLLPPLIVTNEEIDEAVNMIKRVICTQKSPIL</sequence>
<dbReference type="PANTHER" id="PTHR11986">
    <property type="entry name" value="AMINOTRANSFERASE CLASS III"/>
    <property type="match status" value="1"/>
</dbReference>
<evidence type="ECO:0000256" key="2">
    <source>
        <dbReference type="ARBA" id="ARBA00022605"/>
    </source>
</evidence>
<keyword evidence="5" id="KW-0055">Arginine biosynthesis</keyword>
<evidence type="ECO:0000256" key="5">
    <source>
        <dbReference type="HAMAP-Rule" id="MF_01107"/>
    </source>
</evidence>
<keyword evidence="5" id="KW-0963">Cytoplasm</keyword>
<dbReference type="AlphaFoldDB" id="A0A1Y3MJR5"/>
<dbReference type="GO" id="GO:0030170">
    <property type="term" value="F:pyridoxal phosphate binding"/>
    <property type="evidence" value="ECO:0007669"/>
    <property type="project" value="InterPro"/>
</dbReference>
<feature type="binding site" evidence="5">
    <location>
        <begin position="96"/>
        <end position="97"/>
    </location>
    <ligand>
        <name>pyridoxal 5'-phosphate</name>
        <dbReference type="ChEBI" id="CHEBI:597326"/>
    </ligand>
</feature>
<dbReference type="SUPFAM" id="SSF53383">
    <property type="entry name" value="PLP-dependent transferases"/>
    <property type="match status" value="1"/>
</dbReference>
<comment type="miscellaneous">
    <text evidence="5">May also have succinyldiaminopimelate aminotransferase activity, thus carrying out the corresponding step in lysine biosynthesis.</text>
</comment>
<dbReference type="InterPro" id="IPR015424">
    <property type="entry name" value="PyrdxlP-dep_Trfase"/>
</dbReference>
<evidence type="ECO:0000313" key="7">
    <source>
        <dbReference type="Proteomes" id="UP000195321"/>
    </source>
</evidence>
<dbReference type="InterPro" id="IPR015422">
    <property type="entry name" value="PyrdxlP-dep_Trfase_small"/>
</dbReference>
<dbReference type="EC" id="2.6.1.11" evidence="5"/>
<comment type="similarity">
    <text evidence="5">Belongs to the class-III pyridoxal-phosphate-dependent aminotransferase family. ArgD subfamily.</text>
</comment>
<gene>
    <name evidence="5" type="primary">argD</name>
    <name evidence="6" type="ORF">BW425_01775</name>
</gene>
<dbReference type="UniPathway" id="UPA00068">
    <property type="reaction ID" value="UER00109"/>
</dbReference>
<dbReference type="CDD" id="cd00610">
    <property type="entry name" value="OAT_like"/>
    <property type="match status" value="1"/>
</dbReference>
<keyword evidence="3 5" id="KW-0808">Transferase</keyword>
<evidence type="ECO:0000256" key="4">
    <source>
        <dbReference type="ARBA" id="ARBA00022898"/>
    </source>
</evidence>
<name>A0A1Y3MJR5_9BACI</name>
<feature type="binding site" evidence="5">
    <location>
        <position position="123"/>
    </location>
    <ligand>
        <name>pyridoxal 5'-phosphate</name>
        <dbReference type="ChEBI" id="CHEBI:597326"/>
    </ligand>
</feature>
<dbReference type="NCBIfam" id="TIGR00707">
    <property type="entry name" value="argD"/>
    <property type="match status" value="1"/>
</dbReference>
<comment type="caution">
    <text evidence="6">The sequence shown here is derived from an EMBL/GenBank/DDBJ whole genome shotgun (WGS) entry which is preliminary data.</text>
</comment>
<dbReference type="InterPro" id="IPR004636">
    <property type="entry name" value="AcOrn/SuccOrn_fam"/>
</dbReference>
<dbReference type="InterPro" id="IPR049704">
    <property type="entry name" value="Aminotrans_3_PPA_site"/>
</dbReference>
<dbReference type="RefSeq" id="WP_033671447.1">
    <property type="nucleotide sequence ID" value="NZ_CP189809.1"/>
</dbReference>
<dbReference type="InterPro" id="IPR015421">
    <property type="entry name" value="PyrdxlP-dep_Trfase_major"/>
</dbReference>
<feature type="binding site" evidence="5">
    <location>
        <position position="266"/>
    </location>
    <ligand>
        <name>pyridoxal 5'-phosphate</name>
        <dbReference type="ChEBI" id="CHEBI:597326"/>
    </ligand>
</feature>
<dbReference type="PANTHER" id="PTHR11986:SF79">
    <property type="entry name" value="ACETYLORNITHINE AMINOTRANSFERASE, MITOCHONDRIAL"/>
    <property type="match status" value="1"/>
</dbReference>
<comment type="cofactor">
    <cofactor evidence="5">
        <name>pyridoxal 5'-phosphate</name>
        <dbReference type="ChEBI" id="CHEBI:597326"/>
    </cofactor>
    <text evidence="5">Binds 1 pyridoxal phosphate per subunit.</text>
</comment>
<protein>
    <recommendedName>
        <fullName evidence="5">Acetylornithine aminotransferase</fullName>
        <shortName evidence="5">ACOAT</shortName>
        <ecNumber evidence="5">2.6.1.11</ecNumber>
    </recommendedName>
</protein>
<dbReference type="FunFam" id="3.40.640.10:FF:000004">
    <property type="entry name" value="Acetylornithine aminotransferase"/>
    <property type="match status" value="1"/>
</dbReference>
<dbReference type="Proteomes" id="UP000195321">
    <property type="component" value="Unassembled WGS sequence"/>
</dbReference>
<evidence type="ECO:0000256" key="3">
    <source>
        <dbReference type="ARBA" id="ARBA00022679"/>
    </source>
</evidence>
<dbReference type="Gene3D" id="3.40.640.10">
    <property type="entry name" value="Type I PLP-dependent aspartate aminotransferase-like (Major domain)"/>
    <property type="match status" value="1"/>
</dbReference>
<dbReference type="PIRSF" id="PIRSF000521">
    <property type="entry name" value="Transaminase_4ab_Lys_Orn"/>
    <property type="match status" value="1"/>
</dbReference>
<dbReference type="GO" id="GO:0042802">
    <property type="term" value="F:identical protein binding"/>
    <property type="evidence" value="ECO:0007669"/>
    <property type="project" value="TreeGrafter"/>
</dbReference>
<dbReference type="GO" id="GO:0006526">
    <property type="term" value="P:L-arginine biosynthetic process"/>
    <property type="evidence" value="ECO:0007669"/>
    <property type="project" value="UniProtKB-UniRule"/>
</dbReference>
<dbReference type="InterPro" id="IPR050103">
    <property type="entry name" value="Class-III_PLP-dep_AT"/>
</dbReference>
<dbReference type="PROSITE" id="PS00600">
    <property type="entry name" value="AA_TRANSFER_CLASS_3"/>
    <property type="match status" value="1"/>
</dbReference>
<proteinExistence type="inferred from homology"/>
<dbReference type="NCBIfam" id="NF002797">
    <property type="entry name" value="PRK02936.1"/>
    <property type="match status" value="1"/>
</dbReference>
<dbReference type="GO" id="GO:0005737">
    <property type="term" value="C:cytoplasm"/>
    <property type="evidence" value="ECO:0007669"/>
    <property type="project" value="UniProtKB-SubCell"/>
</dbReference>
<dbReference type="NCBIfam" id="NF002325">
    <property type="entry name" value="PRK01278.1"/>
    <property type="match status" value="1"/>
</dbReference>
<evidence type="ECO:0000256" key="1">
    <source>
        <dbReference type="ARBA" id="ARBA00022576"/>
    </source>
</evidence>
<feature type="modified residue" description="N6-(pyridoxal phosphate)lysine" evidence="5">
    <location>
        <position position="237"/>
    </location>
</feature>
<comment type="subunit">
    <text evidence="5">Homodimer.</text>
</comment>
<feature type="binding site" evidence="5">
    <location>
        <position position="265"/>
    </location>
    <ligand>
        <name>N(2)-acetyl-L-ornithine</name>
        <dbReference type="ChEBI" id="CHEBI:57805"/>
    </ligand>
</feature>
<organism evidence="6 7">
    <name type="scientific">Bacillus pseudomycoides</name>
    <dbReference type="NCBI Taxonomy" id="64104"/>
    <lineage>
        <taxon>Bacteria</taxon>
        <taxon>Bacillati</taxon>
        <taxon>Bacillota</taxon>
        <taxon>Bacilli</taxon>
        <taxon>Bacillales</taxon>
        <taxon>Bacillaceae</taxon>
        <taxon>Bacillus</taxon>
        <taxon>Bacillus cereus group</taxon>
    </lineage>
</organism>
<keyword evidence="4 5" id="KW-0663">Pyridoxal phosphate</keyword>
<comment type="subcellular location">
    <subcellularLocation>
        <location evidence="5">Cytoplasm</location>
    </subcellularLocation>
</comment>
<reference evidence="6 7" key="1">
    <citation type="submission" date="2017-02" db="EMBL/GenBank/DDBJ databases">
        <title>Bacillus pseudomycoides isolate FSL K6-0042.</title>
        <authorList>
            <person name="Kovac J."/>
        </authorList>
    </citation>
    <scope>NUCLEOTIDE SEQUENCE [LARGE SCALE GENOMIC DNA]</scope>
    <source>
        <strain evidence="6 7">FSL K6-0042</strain>
    </source>
</reference>
<dbReference type="GO" id="GO:0003992">
    <property type="term" value="F:N2-acetyl-L-ornithine:2-oxoglutarate 5-aminotransferase activity"/>
    <property type="evidence" value="ECO:0007669"/>
    <property type="project" value="UniProtKB-UniRule"/>
</dbReference>
<evidence type="ECO:0000313" key="6">
    <source>
        <dbReference type="EMBL" id="OUM50669.1"/>
    </source>
</evidence>
<feature type="binding site" evidence="5">
    <location>
        <begin position="208"/>
        <end position="211"/>
    </location>
    <ligand>
        <name>pyridoxal 5'-phosphate</name>
        <dbReference type="ChEBI" id="CHEBI:597326"/>
    </ligand>
</feature>
<dbReference type="Gene3D" id="3.90.1150.10">
    <property type="entry name" value="Aspartate Aminotransferase, domain 1"/>
    <property type="match status" value="1"/>
</dbReference>
<comment type="pathway">
    <text evidence="5">Amino-acid biosynthesis; L-arginine biosynthesis; N(2)-acetyl-L-ornithine from L-glutamate: step 4/4.</text>
</comment>
<comment type="catalytic activity">
    <reaction evidence="5">
        <text>N(2)-acetyl-L-ornithine + 2-oxoglutarate = N-acetyl-L-glutamate 5-semialdehyde + L-glutamate</text>
        <dbReference type="Rhea" id="RHEA:18049"/>
        <dbReference type="ChEBI" id="CHEBI:16810"/>
        <dbReference type="ChEBI" id="CHEBI:29123"/>
        <dbReference type="ChEBI" id="CHEBI:29985"/>
        <dbReference type="ChEBI" id="CHEBI:57805"/>
        <dbReference type="EC" id="2.6.1.11"/>
    </reaction>
</comment>
<keyword evidence="2 5" id="KW-0028">Amino-acid biosynthesis</keyword>
<keyword evidence="1 5" id="KW-0032">Aminotransferase</keyword>
<dbReference type="InterPro" id="IPR005814">
    <property type="entry name" value="Aminotrans_3"/>
</dbReference>
<feature type="binding site" evidence="5">
    <location>
        <position position="126"/>
    </location>
    <ligand>
        <name>N(2)-acetyl-L-ornithine</name>
        <dbReference type="ChEBI" id="CHEBI:57805"/>
    </ligand>
</feature>
<accession>A0A1Y3MJR5</accession>